<dbReference type="EMBL" id="CP063310">
    <property type="protein sequence ID" value="QOS68991.1"/>
    <property type="molecule type" value="Genomic_DNA"/>
</dbReference>
<proteinExistence type="predicted"/>
<evidence type="ECO:0000259" key="1">
    <source>
        <dbReference type="Pfam" id="PF04230"/>
    </source>
</evidence>
<dbReference type="Proteomes" id="UP000478463">
    <property type="component" value="Chromosome"/>
</dbReference>
<keyword evidence="2" id="KW-0808">Transferase</keyword>
<dbReference type="InterPro" id="IPR007345">
    <property type="entry name" value="Polysacch_pyruvyl_Trfase"/>
</dbReference>
<dbReference type="Pfam" id="PF04230">
    <property type="entry name" value="PS_pyruv_trans"/>
    <property type="match status" value="1"/>
</dbReference>
<dbReference type="GO" id="GO:0016740">
    <property type="term" value="F:transferase activity"/>
    <property type="evidence" value="ECO:0007669"/>
    <property type="project" value="UniProtKB-KW"/>
</dbReference>
<dbReference type="AlphaFoldDB" id="A0A6L7IW95"/>
<dbReference type="RefSeq" id="WP_160943421.1">
    <property type="nucleotide sequence ID" value="NZ_CP063310.1"/>
</dbReference>
<accession>A0A6L7IW95</accession>
<protein>
    <submittedName>
        <fullName evidence="2">Polysaccharide pyruvyl transferase family protein</fullName>
    </submittedName>
</protein>
<reference evidence="2 3" key="1">
    <citation type="submission" date="2020-10" db="EMBL/GenBank/DDBJ databases">
        <title>Eggerthella sp. nov., isolated from human feces.</title>
        <authorList>
            <person name="Yajun G."/>
        </authorList>
    </citation>
    <scope>NUCLEOTIDE SEQUENCE [LARGE SCALE GENOMIC DNA]</scope>
    <source>
        <strain evidence="2 3">HF-1101</strain>
    </source>
</reference>
<feature type="domain" description="Polysaccharide pyruvyl transferase" evidence="1">
    <location>
        <begin position="17"/>
        <end position="315"/>
    </location>
</feature>
<evidence type="ECO:0000313" key="2">
    <source>
        <dbReference type="EMBL" id="QOS68991.1"/>
    </source>
</evidence>
<gene>
    <name evidence="2" type="ORF">GS424_003845</name>
</gene>
<sequence length="384" mass="43775">MKNRIGIMTSEESFLNNYGAVLQGFALFTVLRDMGFDPQIIRYDGLRNQATNRGKIASFINSSGKLKRIINKVKRKKISDQIIGRTELFRAFQDKYMVFFSEKRHCWDSIRHDPPQFDQYVCGSDQIWNPVFKGNANDRGYFLDFAPLGKRRIAYAPSVGVNVLPAECSDEFNELILKFDSISVRERSGARIIESLTGKECFVALDPTLLLEPERWRGMEVPLKNIQNEFVLVYQFRSSEFQVQSVEMLSKALGLPVVSIALSEASLETPFEKRFDVGPSEFLWLVDHARFVCTDSFHATVFSILFGTPFIVFEREKIGKAGADMNSRVSNLLETFDLSERIVKQEADLSRIDLESCDFSTAWDALVSTRALSINYLRTALETP</sequence>
<evidence type="ECO:0000313" key="3">
    <source>
        <dbReference type="Proteomes" id="UP000478463"/>
    </source>
</evidence>
<name>A0A6L7IW95_9ACTN</name>
<organism evidence="2 3">
    <name type="scientific">Eggerthella guodeyinii</name>
    <dbReference type="NCBI Taxonomy" id="2690837"/>
    <lineage>
        <taxon>Bacteria</taxon>
        <taxon>Bacillati</taxon>
        <taxon>Actinomycetota</taxon>
        <taxon>Coriobacteriia</taxon>
        <taxon>Eggerthellales</taxon>
        <taxon>Eggerthellaceae</taxon>
        <taxon>Eggerthella</taxon>
    </lineage>
</organism>
<dbReference type="KEGG" id="egd:GS424_003845"/>